<proteinExistence type="predicted"/>
<evidence type="ECO:0000313" key="1">
    <source>
        <dbReference type="EMBL" id="CAB5156451.1"/>
    </source>
</evidence>
<name>A0A6J7W893_9CAUD</name>
<dbReference type="EMBL" id="LR798199">
    <property type="protein sequence ID" value="CAB5156451.1"/>
    <property type="molecule type" value="Genomic_DNA"/>
</dbReference>
<accession>A0A6J7W893</accession>
<reference evidence="1" key="1">
    <citation type="submission" date="2020-05" db="EMBL/GenBank/DDBJ databases">
        <authorList>
            <person name="Chiriac C."/>
            <person name="Salcher M."/>
            <person name="Ghai R."/>
            <person name="Kavagutti S V."/>
        </authorList>
    </citation>
    <scope>NUCLEOTIDE SEQUENCE</scope>
</reference>
<gene>
    <name evidence="1" type="ORF">UFOVP150_69</name>
</gene>
<protein>
    <submittedName>
        <fullName evidence="1">Uncharacterized protein</fullName>
    </submittedName>
</protein>
<organism evidence="1">
    <name type="scientific">uncultured Caudovirales phage</name>
    <dbReference type="NCBI Taxonomy" id="2100421"/>
    <lineage>
        <taxon>Viruses</taxon>
        <taxon>Duplodnaviria</taxon>
        <taxon>Heunggongvirae</taxon>
        <taxon>Uroviricota</taxon>
        <taxon>Caudoviricetes</taxon>
        <taxon>Peduoviridae</taxon>
        <taxon>Maltschvirus</taxon>
        <taxon>Maltschvirus maltsch</taxon>
    </lineage>
</organism>
<sequence length="65" mass="7706">MNNLPSNYVWTSQQNWEPGEIQLNKDDRVLHEVVRKVREGSDIDEMLFISVRYADLLIDRMIRSA</sequence>